<gene>
    <name evidence="1" type="ORF">SAM23877_p033</name>
</gene>
<evidence type="ECO:0000313" key="2">
    <source>
        <dbReference type="Proteomes" id="UP000061018"/>
    </source>
</evidence>
<geneLocation type="plasmid" evidence="1 2">
    <name>pSAM1</name>
</geneLocation>
<dbReference type="EMBL" id="CP012383">
    <property type="protein sequence ID" value="AKZ60742.1"/>
    <property type="molecule type" value="Genomic_DNA"/>
</dbReference>
<accession>A0A0K2B6P7</accession>
<dbReference type="Proteomes" id="UP000061018">
    <property type="component" value="Plasmid pSAM1"/>
</dbReference>
<proteinExistence type="predicted"/>
<dbReference type="KEGG" id="samb:SAM23877_p033"/>
<keyword evidence="1" id="KW-0614">Plasmid</keyword>
<dbReference type="RefSeq" id="WP_053143248.1">
    <property type="nucleotide sequence ID" value="NZ_CP012383.1"/>
</dbReference>
<organism evidence="1 2">
    <name type="scientific">Streptomyces ambofaciens (strain ATCC 23877 / 3486 / DSM 40053 / JCM 4204 / NBRC 12836 / NRRL B-2516)</name>
    <dbReference type="NCBI Taxonomy" id="278992"/>
    <lineage>
        <taxon>Bacteria</taxon>
        <taxon>Bacillati</taxon>
        <taxon>Actinomycetota</taxon>
        <taxon>Actinomycetes</taxon>
        <taxon>Kitasatosporales</taxon>
        <taxon>Streptomycetaceae</taxon>
        <taxon>Streptomyces</taxon>
    </lineage>
</organism>
<sequence>MAPSPEPQAVDYNGRPLHVGDTVAYIGIDPVRLCEGRVVVTSPRNICIESGPHLITFSGHPASLGTPPPRPLDGTVTRNKQEQEPFQYPQVALTDTENRYSSVGLYVGDRDLPADVVQGEMISESGPRVVLDENERRHQAVIDRVDELLAVIERVRAFAARLEEFAENALRDDDRKLYAAVASDLRARIDREEGQ</sequence>
<reference evidence="2" key="1">
    <citation type="journal article" date="2015" name="J. Biotechnol.">
        <title>Complete genome sequence of Streptomyces ambofaciens ATCC 23877, the spiramycin producer.</title>
        <authorList>
            <person name="Thibessard A."/>
            <person name="Haas D."/>
            <person name="Gerbaud C."/>
            <person name="Aigle B."/>
            <person name="Lautru S."/>
            <person name="Pernodet J.L."/>
            <person name="Leblond P."/>
        </authorList>
    </citation>
    <scope>NUCLEOTIDE SEQUENCE [LARGE SCALE GENOMIC DNA]</scope>
    <source>
        <strain evidence="2">ATCC 23877 / 3486 / DSM 40053 / JCM 4204 / NBRC 12836 / NRRL B-2516</strain>
        <plasmid evidence="2">pSAM1</plasmid>
    </source>
</reference>
<protein>
    <submittedName>
        <fullName evidence="1">Uncharacterized protein</fullName>
    </submittedName>
</protein>
<dbReference type="AlphaFoldDB" id="A0A0K2B6P7"/>
<evidence type="ECO:0000313" key="1">
    <source>
        <dbReference type="EMBL" id="AKZ60742.1"/>
    </source>
</evidence>
<name>A0A0K2B6P7_STRA7</name>